<dbReference type="SMART" id="SM00382">
    <property type="entry name" value="AAA"/>
    <property type="match status" value="1"/>
</dbReference>
<dbReference type="PANTHER" id="PTHR30121">
    <property type="entry name" value="UNCHARACTERIZED PROTEIN YJGR-RELATED"/>
    <property type="match status" value="1"/>
</dbReference>
<evidence type="ECO:0000256" key="1">
    <source>
        <dbReference type="ARBA" id="ARBA00006512"/>
    </source>
</evidence>
<reference evidence="5" key="1">
    <citation type="submission" date="2016-09" db="EMBL/GenBank/DDBJ databases">
        <title>Genome sequence of Chlorobaculum limnaeum.</title>
        <authorList>
            <person name="Liu Z."/>
            <person name="Tank M."/>
            <person name="Bryant D.A."/>
        </authorList>
    </citation>
    <scope>NUCLEOTIDE SEQUENCE [LARGE SCALE GENOMIC DNA]</scope>
    <source>
        <strain evidence="5">DSM 1677</strain>
    </source>
</reference>
<evidence type="ECO:0000256" key="3">
    <source>
        <dbReference type="ARBA" id="ARBA00022840"/>
    </source>
</evidence>
<dbReference type="STRING" id="274537.BIU88_09600"/>
<evidence type="ECO:0000313" key="6">
    <source>
        <dbReference type="Proteomes" id="UP000095185"/>
    </source>
</evidence>
<keyword evidence="6" id="KW-1185">Reference proteome</keyword>
<dbReference type="GO" id="GO:0005524">
    <property type="term" value="F:ATP binding"/>
    <property type="evidence" value="ECO:0007669"/>
    <property type="project" value="UniProtKB-KW"/>
</dbReference>
<dbReference type="SUPFAM" id="SSF52540">
    <property type="entry name" value="P-loop containing nucleoside triphosphate hydrolases"/>
    <property type="match status" value="1"/>
</dbReference>
<dbReference type="InterPro" id="IPR003593">
    <property type="entry name" value="AAA+_ATPase"/>
</dbReference>
<dbReference type="InterPro" id="IPR043964">
    <property type="entry name" value="P-loop_TraG"/>
</dbReference>
<dbReference type="Proteomes" id="UP000095185">
    <property type="component" value="Chromosome"/>
</dbReference>
<accession>A0A1D8CZJ8</accession>
<dbReference type="InterPro" id="IPR018145">
    <property type="entry name" value="CagE_TrbE_VirB_cntrl_dom"/>
</dbReference>
<organism evidence="5 6">
    <name type="scientific">Chlorobaculum limnaeum</name>
    <dbReference type="NCBI Taxonomy" id="274537"/>
    <lineage>
        <taxon>Bacteria</taxon>
        <taxon>Pseudomonadati</taxon>
        <taxon>Chlorobiota</taxon>
        <taxon>Chlorobiia</taxon>
        <taxon>Chlorobiales</taxon>
        <taxon>Chlorobiaceae</taxon>
        <taxon>Chlorobaculum</taxon>
    </lineage>
</organism>
<comment type="similarity">
    <text evidence="1">Belongs to the TrbE/VirB4 family.</text>
</comment>
<feature type="domain" description="AAA+ ATPase" evidence="4">
    <location>
        <begin position="447"/>
        <end position="698"/>
    </location>
</feature>
<name>A0A1D8CZJ8_CHLLM</name>
<sequence length="817" mass="91834">MFSLRQYREPTSRLPDYLPWAALVAPGVVLQKDAALQKTVAFRGPDLASSSPSELVSAVARLNNALKRLGSGWSLFVEAQRFEHSEYPAAEWRHAAAWLLDMERKGQFEEAGSHFESAYYLTFVRSLPATRNGKLSGIFYDDPEQNDPVIDNERELEQFMKQVREIVDILAGVFVEVRELDDEATLTYLHSTISTSRHPVSAPETPIYLDALLPDVALTVGDICMLGEHFIPTITFTGFPSTSLPGMLDELNHLQIEYRWVVRYICLDKEDARKEIERYRRQWWGKRKNLLTLLKEEATKEPSALLDSAAANKAADADAALQELGDDLVSFGMMTCTVTVSHPDLQEAMRRIRRVKQVIQSRGFVVKDEALNSREAWLGSLPGHVYANVRRPVISTLNLAHLMPLSAIWAGEDENRHLRDVCGCGSPHIVCSTTGSTPFKLNLNISDVGHTLIVGPTGAGKSTLLSMLALQWLRYPGSQVLIFDKDRSSRSATIAAGGAYYEPGSESASYSFQPLQAIDEPAERIWAAEFILLLLREQKIQESPAMKKEIDDALQNFASGARQHRTLTVFVDLVQSKEIRDALRPYTMQGNYGEIFDAERESMESSDWVTIEMNSLMSMSQEAVIPALFYLFHRVEQRFDGRPTLLVLDEAWLFLKHPVFMSQLQNWLKTLRKKNVYVVFATQEIADAADSPIMSTILSACHTKIWLPDEEALTPAMTESYRKFGLSDTEIMLLANAQKKRDYYYRSVKGRRLFNLNMGPVALAFAGLSGPDDQREMDRIVREVPKSGQAAALLRYCGLDWAEELLASVNPDSSLSS</sequence>
<dbReference type="KEGG" id="clz:BIU88_09600"/>
<evidence type="ECO:0000313" key="5">
    <source>
        <dbReference type="EMBL" id="AOS84360.1"/>
    </source>
</evidence>
<evidence type="ECO:0000256" key="2">
    <source>
        <dbReference type="ARBA" id="ARBA00022741"/>
    </source>
</evidence>
<dbReference type="Gene3D" id="3.40.50.300">
    <property type="entry name" value="P-loop containing nucleotide triphosphate hydrolases"/>
    <property type="match status" value="1"/>
</dbReference>
<dbReference type="Pfam" id="PF19044">
    <property type="entry name" value="P-loop_TraG"/>
    <property type="match status" value="1"/>
</dbReference>
<dbReference type="OrthoDB" id="596266at2"/>
<dbReference type="NCBIfam" id="NF010447">
    <property type="entry name" value="PRK13873.1"/>
    <property type="match status" value="1"/>
</dbReference>
<dbReference type="EMBL" id="CP017305">
    <property type="protein sequence ID" value="AOS84360.1"/>
    <property type="molecule type" value="Genomic_DNA"/>
</dbReference>
<dbReference type="CDD" id="cd00267">
    <property type="entry name" value="ABC_ATPase"/>
    <property type="match status" value="1"/>
</dbReference>
<dbReference type="Pfam" id="PF03135">
    <property type="entry name" value="CagE_TrbE_VirB"/>
    <property type="match status" value="1"/>
</dbReference>
<protein>
    <recommendedName>
        <fullName evidence="4">AAA+ ATPase domain-containing protein</fullName>
    </recommendedName>
</protein>
<dbReference type="InterPro" id="IPR051162">
    <property type="entry name" value="T4SS_component"/>
</dbReference>
<dbReference type="AlphaFoldDB" id="A0A1D8CZJ8"/>
<dbReference type="PANTHER" id="PTHR30121:SF12">
    <property type="entry name" value="TYPE IV SECRETION SYSTEM PROTEIN CAGE"/>
    <property type="match status" value="1"/>
</dbReference>
<gene>
    <name evidence="5" type="ORF">BIU88_09600</name>
</gene>
<dbReference type="RefSeq" id="WP_069810552.1">
    <property type="nucleotide sequence ID" value="NZ_CP017305.1"/>
</dbReference>
<dbReference type="CDD" id="cd01127">
    <property type="entry name" value="TrwB_TraG_TraD_VirD4"/>
    <property type="match status" value="1"/>
</dbReference>
<evidence type="ECO:0000259" key="4">
    <source>
        <dbReference type="SMART" id="SM00382"/>
    </source>
</evidence>
<proteinExistence type="inferred from homology"/>
<dbReference type="InterPro" id="IPR027417">
    <property type="entry name" value="P-loop_NTPase"/>
</dbReference>
<keyword evidence="2" id="KW-0547">Nucleotide-binding</keyword>
<keyword evidence="3" id="KW-0067">ATP-binding</keyword>